<dbReference type="Proteomes" id="UP000619293">
    <property type="component" value="Unassembled WGS sequence"/>
</dbReference>
<proteinExistence type="predicted"/>
<sequence length="183" mass="19380">MRQQSRSTPEEAGRRTPFGINLALGAVVVAAATAVIAAGVGDPDARLVLAALAVGGYAALVADTRAALVTALIGFLLFDGFLVNQYGELTWSGVTTLWNLAVFGLALGLGLGQRWIRHALEQTLVEAAVTGASKPRQERRGVRSDDVKSAHLGCFPEFDCVRSDHRLVPGGAEYGQMPQTHTR</sequence>
<name>A0A8J3K6I9_9ACTN</name>
<organism evidence="2 3">
    <name type="scientific">Catellatospora chokoriensis</name>
    <dbReference type="NCBI Taxonomy" id="310353"/>
    <lineage>
        <taxon>Bacteria</taxon>
        <taxon>Bacillati</taxon>
        <taxon>Actinomycetota</taxon>
        <taxon>Actinomycetes</taxon>
        <taxon>Micromonosporales</taxon>
        <taxon>Micromonosporaceae</taxon>
        <taxon>Catellatospora</taxon>
    </lineage>
</organism>
<dbReference type="AlphaFoldDB" id="A0A8J3K6I9"/>
<gene>
    <name evidence="2" type="ORF">Cch02nite_46020</name>
</gene>
<evidence type="ECO:0000313" key="2">
    <source>
        <dbReference type="EMBL" id="GIF91158.1"/>
    </source>
</evidence>
<keyword evidence="1" id="KW-0812">Transmembrane</keyword>
<comment type="caution">
    <text evidence="2">The sequence shown here is derived from an EMBL/GenBank/DDBJ whole genome shotgun (WGS) entry which is preliminary data.</text>
</comment>
<dbReference type="RefSeq" id="WP_191838827.1">
    <property type="nucleotide sequence ID" value="NZ_BAAALB010000008.1"/>
</dbReference>
<reference evidence="2 3" key="1">
    <citation type="submission" date="2021-01" db="EMBL/GenBank/DDBJ databases">
        <title>Whole genome shotgun sequence of Catellatospora chokoriensis NBRC 107358.</title>
        <authorList>
            <person name="Komaki H."/>
            <person name="Tamura T."/>
        </authorList>
    </citation>
    <scope>NUCLEOTIDE SEQUENCE [LARGE SCALE GENOMIC DNA]</scope>
    <source>
        <strain evidence="2 3">NBRC 107358</strain>
    </source>
</reference>
<keyword evidence="1" id="KW-0472">Membrane</keyword>
<dbReference type="InterPro" id="IPR038318">
    <property type="entry name" value="KdpD_sf"/>
</dbReference>
<keyword evidence="1" id="KW-1133">Transmembrane helix</keyword>
<dbReference type="EMBL" id="BONG01000029">
    <property type="protein sequence ID" value="GIF91158.1"/>
    <property type="molecule type" value="Genomic_DNA"/>
</dbReference>
<protein>
    <recommendedName>
        <fullName evidence="4">Histidine kinase</fullName>
    </recommendedName>
</protein>
<evidence type="ECO:0000256" key="1">
    <source>
        <dbReference type="SAM" id="Phobius"/>
    </source>
</evidence>
<evidence type="ECO:0008006" key="4">
    <source>
        <dbReference type="Google" id="ProtNLM"/>
    </source>
</evidence>
<keyword evidence="3" id="KW-1185">Reference proteome</keyword>
<accession>A0A8J3K6I9</accession>
<feature type="transmembrane region" description="Helical" evidence="1">
    <location>
        <begin position="20"/>
        <end position="39"/>
    </location>
</feature>
<dbReference type="Gene3D" id="1.20.120.620">
    <property type="entry name" value="Backbone structure of the membrane domain of e. Coli histidine kinase receptor kdpd"/>
    <property type="match status" value="1"/>
</dbReference>
<evidence type="ECO:0000313" key="3">
    <source>
        <dbReference type="Proteomes" id="UP000619293"/>
    </source>
</evidence>
<feature type="transmembrane region" description="Helical" evidence="1">
    <location>
        <begin position="45"/>
        <end position="61"/>
    </location>
</feature>
<feature type="transmembrane region" description="Helical" evidence="1">
    <location>
        <begin position="89"/>
        <end position="111"/>
    </location>
</feature>